<organism evidence="2 3">
    <name type="scientific">Clavibacter seminis</name>
    <dbReference type="NCBI Taxonomy" id="2860285"/>
    <lineage>
        <taxon>Bacteria</taxon>
        <taxon>Bacillati</taxon>
        <taxon>Actinomycetota</taxon>
        <taxon>Actinomycetes</taxon>
        <taxon>Micrococcales</taxon>
        <taxon>Microbacteriaceae</taxon>
        <taxon>Clavibacter</taxon>
    </lineage>
</organism>
<dbReference type="Proteomes" id="UP001649473">
    <property type="component" value="Chromosome"/>
</dbReference>
<protein>
    <submittedName>
        <fullName evidence="2">Uncharacterized protein</fullName>
    </submittedName>
</protein>
<feature type="chain" id="PRO_5047389880" evidence="1">
    <location>
        <begin position="26"/>
        <end position="185"/>
    </location>
</feature>
<evidence type="ECO:0000313" key="2">
    <source>
        <dbReference type="EMBL" id="UKF25971.1"/>
    </source>
</evidence>
<name>A0ABY3T9J5_9MICO</name>
<dbReference type="RefSeq" id="WP_147362329.1">
    <property type="nucleotide sequence ID" value="NZ_CP083439.1"/>
</dbReference>
<evidence type="ECO:0000313" key="3">
    <source>
        <dbReference type="Proteomes" id="UP001649473"/>
    </source>
</evidence>
<dbReference type="EMBL" id="CP083439">
    <property type="protein sequence ID" value="UKF25971.1"/>
    <property type="molecule type" value="Genomic_DNA"/>
</dbReference>
<accession>A0ABY3T9J5</accession>
<sequence>MKLYSGIGAVVLIGACLSSALPAMAGPQKAVDHAAEPTVTADGHEFYSQDQIDAAWQKAVGEFTGVLPAGRHFPELAPSFFHPADGTEYSYEAGIPAQIVARYSRCAWLQESDAFTPNTVLSVYPESEIDAQLDPAAWQAMPAVKESMDVSAYLASVDDYARATGQDPRAVEFRSECAVYTESNR</sequence>
<keyword evidence="1" id="KW-0732">Signal</keyword>
<gene>
    <name evidence="2" type="ORF">KYT88_04530</name>
</gene>
<dbReference type="PROSITE" id="PS51257">
    <property type="entry name" value="PROKAR_LIPOPROTEIN"/>
    <property type="match status" value="1"/>
</dbReference>
<evidence type="ECO:0000256" key="1">
    <source>
        <dbReference type="SAM" id="SignalP"/>
    </source>
</evidence>
<proteinExistence type="predicted"/>
<reference evidence="3" key="1">
    <citation type="submission" date="2024-08" db="EMBL/GenBank/DDBJ databases">
        <title>Description of the novel species Clavibacter lycopersicum isolated from tomato seeds.</title>
        <authorList>
            <person name="Arizala E.D."/>
            <person name="Dobhal S."/>
            <person name="Alvarez A."/>
            <person name="Arif M."/>
        </authorList>
    </citation>
    <scope>NUCLEOTIDE SEQUENCE [LARGE SCALE GENOMIC DNA]</scope>
    <source>
        <strain evidence="3">A6099</strain>
    </source>
</reference>
<feature type="signal peptide" evidence="1">
    <location>
        <begin position="1"/>
        <end position="25"/>
    </location>
</feature>
<keyword evidence="3" id="KW-1185">Reference proteome</keyword>